<reference evidence="2" key="1">
    <citation type="journal article" date="2019" name="bioRxiv">
        <title>The Genome of the Zebra Mussel, Dreissena polymorpha: A Resource for Invasive Species Research.</title>
        <authorList>
            <person name="McCartney M.A."/>
            <person name="Auch B."/>
            <person name="Kono T."/>
            <person name="Mallez S."/>
            <person name="Zhang Y."/>
            <person name="Obille A."/>
            <person name="Becker A."/>
            <person name="Abrahante J.E."/>
            <person name="Garbe J."/>
            <person name="Badalamenti J.P."/>
            <person name="Herman A."/>
            <person name="Mangelson H."/>
            <person name="Liachko I."/>
            <person name="Sullivan S."/>
            <person name="Sone E.D."/>
            <person name="Koren S."/>
            <person name="Silverstein K.A.T."/>
            <person name="Beckman K.B."/>
            <person name="Gohl D.M."/>
        </authorList>
    </citation>
    <scope>NUCLEOTIDE SEQUENCE</scope>
    <source>
        <strain evidence="2">Duluth1</strain>
        <tissue evidence="2">Whole animal</tissue>
    </source>
</reference>
<reference evidence="2" key="2">
    <citation type="submission" date="2020-11" db="EMBL/GenBank/DDBJ databases">
        <authorList>
            <person name="McCartney M.A."/>
            <person name="Auch B."/>
            <person name="Kono T."/>
            <person name="Mallez S."/>
            <person name="Becker A."/>
            <person name="Gohl D.M."/>
            <person name="Silverstein K.A.T."/>
            <person name="Koren S."/>
            <person name="Bechman K.B."/>
            <person name="Herman A."/>
            <person name="Abrahante J.E."/>
            <person name="Garbe J."/>
        </authorList>
    </citation>
    <scope>NUCLEOTIDE SEQUENCE</scope>
    <source>
        <strain evidence="2">Duluth1</strain>
        <tissue evidence="2">Whole animal</tissue>
    </source>
</reference>
<evidence type="ECO:0000256" key="1">
    <source>
        <dbReference type="SAM" id="MobiDB-lite"/>
    </source>
</evidence>
<dbReference type="EMBL" id="JAIWYP010000015">
    <property type="protein sequence ID" value="KAH3701657.1"/>
    <property type="molecule type" value="Genomic_DNA"/>
</dbReference>
<dbReference type="AlphaFoldDB" id="A0A9D4BQP6"/>
<keyword evidence="3" id="KW-1185">Reference proteome</keyword>
<proteinExistence type="predicted"/>
<sequence length="64" mass="7007">MDCHGLKLVKHSMDQHPGTASWSNISGSRHGPTSGDNVMDQHLGLYHVLTSVDFNRNGMPFLAC</sequence>
<feature type="compositionally biased region" description="Polar residues" evidence="1">
    <location>
        <begin position="18"/>
        <end position="27"/>
    </location>
</feature>
<feature type="region of interest" description="Disordered" evidence="1">
    <location>
        <begin position="14"/>
        <end position="36"/>
    </location>
</feature>
<protein>
    <submittedName>
        <fullName evidence="2">Uncharacterized protein</fullName>
    </submittedName>
</protein>
<organism evidence="2 3">
    <name type="scientific">Dreissena polymorpha</name>
    <name type="common">Zebra mussel</name>
    <name type="synonym">Mytilus polymorpha</name>
    <dbReference type="NCBI Taxonomy" id="45954"/>
    <lineage>
        <taxon>Eukaryota</taxon>
        <taxon>Metazoa</taxon>
        <taxon>Spiralia</taxon>
        <taxon>Lophotrochozoa</taxon>
        <taxon>Mollusca</taxon>
        <taxon>Bivalvia</taxon>
        <taxon>Autobranchia</taxon>
        <taxon>Heteroconchia</taxon>
        <taxon>Euheterodonta</taxon>
        <taxon>Imparidentia</taxon>
        <taxon>Neoheterodontei</taxon>
        <taxon>Myida</taxon>
        <taxon>Dreissenoidea</taxon>
        <taxon>Dreissenidae</taxon>
        <taxon>Dreissena</taxon>
    </lineage>
</organism>
<accession>A0A9D4BQP6</accession>
<name>A0A9D4BQP6_DREPO</name>
<dbReference type="Proteomes" id="UP000828390">
    <property type="component" value="Unassembled WGS sequence"/>
</dbReference>
<comment type="caution">
    <text evidence="2">The sequence shown here is derived from an EMBL/GenBank/DDBJ whole genome shotgun (WGS) entry which is preliminary data.</text>
</comment>
<gene>
    <name evidence="2" type="ORF">DPMN_076647</name>
</gene>
<evidence type="ECO:0000313" key="2">
    <source>
        <dbReference type="EMBL" id="KAH3701657.1"/>
    </source>
</evidence>
<evidence type="ECO:0000313" key="3">
    <source>
        <dbReference type="Proteomes" id="UP000828390"/>
    </source>
</evidence>